<dbReference type="AlphaFoldDB" id="A0AB34K4S8"/>
<sequence>MGVKGLHSFVEGALPAREHMLNLHEVRALRGESDTIVVDGMALIRRMYTRNLDWVSGGQYQELWHNVNDFVARFHAHSLRLVLFFDGGVDDAKLSEWAGRRLEDLKRCERVACSLMANEAAPEQAWMPPPNISKSVGGAFRDIGCEVFFTTGEADREMAQYCISHNCIAVLGHDSDFFVLPVPHYLVLGSLQLQASPPTVTCYNRQAVVSTLNLPCPLWPLFGSLVGNDFVQERYLEAWQAPLLPGRQKSGAPLIQAVAERVLSASNATGWSGPHPMTPILWSVLDFDGKLDAFARTLIQRSIEQYHIDADEGINRGRLPRKLQEQNVGRATSEMVNRFRSGLLDSAVFTAVTKQAIWRGPTVALAGRLPPILASRPIRAETYAVCLGDKIDEFAWEDRLCVEEDYTHAAADPEGDAVLHDSKASTTHIVREYLVYAGKQSISSPDLVHVPTSIARCEEVWRRPPLQRLSAFLAAAERAAGSQEIAAAFEARACSALGPITISLLSCRFMFEHKLIDRTAICLLLAQGLVMARLSAGRERLPYELRQPHSWPGLRGLWSPLPAVHCAMQYLLVSADLAVLNSAFGHPLTLAGTWEWFDGTLFMHMQDVVERQQAVAQRPDYVDWAEIFRGDQLLMELFHLLLPTVVPEGFQCGSLLAPRVIQAAQLWGDLHQSLLIPPGTA</sequence>
<proteinExistence type="inferred from homology"/>
<dbReference type="SUPFAM" id="SSF88723">
    <property type="entry name" value="PIN domain-like"/>
    <property type="match status" value="1"/>
</dbReference>
<dbReference type="GO" id="GO:0005634">
    <property type="term" value="C:nucleus"/>
    <property type="evidence" value="ECO:0007669"/>
    <property type="project" value="TreeGrafter"/>
</dbReference>
<gene>
    <name evidence="2" type="ORF">AB1Y20_009342</name>
</gene>
<evidence type="ECO:0008006" key="4">
    <source>
        <dbReference type="Google" id="ProtNLM"/>
    </source>
</evidence>
<keyword evidence="3" id="KW-1185">Reference proteome</keyword>
<dbReference type="Proteomes" id="UP001515480">
    <property type="component" value="Unassembled WGS sequence"/>
</dbReference>
<evidence type="ECO:0000313" key="2">
    <source>
        <dbReference type="EMBL" id="KAL1527971.1"/>
    </source>
</evidence>
<dbReference type="PANTHER" id="PTHR15976:SF17">
    <property type="entry name" value="CONSTITUTIVE COACTIVATOR OF PEROXISOME PROLIFERATOR-ACTIVATED RECEPTOR GAMMA"/>
    <property type="match status" value="1"/>
</dbReference>
<dbReference type="Gene3D" id="3.40.50.1010">
    <property type="entry name" value="5'-nuclease"/>
    <property type="match status" value="1"/>
</dbReference>
<dbReference type="InterPro" id="IPR029060">
    <property type="entry name" value="PIN-like_dom_sf"/>
</dbReference>
<comment type="similarity">
    <text evidence="1">Belongs to the constitutive coactivator of PPAR-gamma family.</text>
</comment>
<organism evidence="2 3">
    <name type="scientific">Prymnesium parvum</name>
    <name type="common">Toxic golden alga</name>
    <dbReference type="NCBI Taxonomy" id="97485"/>
    <lineage>
        <taxon>Eukaryota</taxon>
        <taxon>Haptista</taxon>
        <taxon>Haptophyta</taxon>
        <taxon>Prymnesiophyceae</taxon>
        <taxon>Prymnesiales</taxon>
        <taxon>Prymnesiaceae</taxon>
        <taxon>Prymnesium</taxon>
    </lineage>
</organism>
<evidence type="ECO:0000313" key="3">
    <source>
        <dbReference type="Proteomes" id="UP001515480"/>
    </source>
</evidence>
<evidence type="ECO:0000256" key="1">
    <source>
        <dbReference type="ARBA" id="ARBA00009495"/>
    </source>
</evidence>
<name>A0AB34K4S8_PRYPA</name>
<comment type="caution">
    <text evidence="2">The sequence shown here is derived from an EMBL/GenBank/DDBJ whole genome shotgun (WGS) entry which is preliminary data.</text>
</comment>
<reference evidence="2 3" key="1">
    <citation type="journal article" date="2024" name="Science">
        <title>Giant polyketide synthase enzymes in the biosynthesis of giant marine polyether toxins.</title>
        <authorList>
            <person name="Fallon T.R."/>
            <person name="Shende V.V."/>
            <person name="Wierzbicki I.H."/>
            <person name="Pendleton A.L."/>
            <person name="Watervoot N.F."/>
            <person name="Auber R.P."/>
            <person name="Gonzalez D.J."/>
            <person name="Wisecaver J.H."/>
            <person name="Moore B.S."/>
        </authorList>
    </citation>
    <scope>NUCLEOTIDE SEQUENCE [LARGE SCALE GENOMIC DNA]</scope>
    <source>
        <strain evidence="2 3">12B1</strain>
    </source>
</reference>
<dbReference type="InterPro" id="IPR026784">
    <property type="entry name" value="Coact_PPARg"/>
</dbReference>
<accession>A0AB34K4S8</accession>
<dbReference type="EMBL" id="JBGBPQ010000002">
    <property type="protein sequence ID" value="KAL1527971.1"/>
    <property type="molecule type" value="Genomic_DNA"/>
</dbReference>
<protein>
    <recommendedName>
        <fullName evidence="4">Constitutive coactivator of peroxisome proliferator-activated receptor gamma</fullName>
    </recommendedName>
</protein>
<dbReference type="PANTHER" id="PTHR15976">
    <property type="entry name" value="CONSTITUTIVE COACTIVATOR OF PEROXISOME PROLIFERATOR-ACTIVATED RECEPTOR GAMMA"/>
    <property type="match status" value="1"/>
</dbReference>